<dbReference type="STRING" id="8090.ENSORLP00000037629"/>
<evidence type="ECO:0000256" key="1">
    <source>
        <dbReference type="SAM" id="MobiDB-lite"/>
    </source>
</evidence>
<sequence length="608" mass="67083">MDEEEKKPAFRRRFYFESLSRAWIRPARACCIAALRLAASTRVRAALALLSLGGVCFEEGKMAAADPAEPPGGSVRSFSDVTPLLSGSRPGTPPPIGDSAIRAELPACPPRLTRRPPGRRRTDPDRAGRRDGDSCREFFILPALPKSSDLLTGLTGKVKLQPADDWDEARRRNLVTCKDECVSGGGRDEPGVLSDSENEEPISRRIRNISVFIRKTKTSSALSSGAQRSRSCTDPMEERSRKQRGPVLPAAVVERVGIDHSSAAGILLSSENSRSVSAPVSAPDQRPAWRAVLTFSAPVGPTAAPAERSVSPESNDSISEELNHFKPIVCSPCTPPKRLPDGRLVEPTIVKSTPRNLTRGLHKATSYEASASILQKWRQIELDRQNLKVNSKATLTSPVSDPHSSRGEDSGGGATRKLQWRGGDGVRVSSKRRFVLEPQVGDTEPLQKQSVKIRVPAIRFSRGCSDLQPPGDAPEACSGGTLFGRTRSFSPRSQNSGFQLCTFVPKDSQSPMKDCIQTAPRRGKKRKQKTKHLDLDLEQDVDLRRSREASEERRQVQQERQDCTLALKLQGQLDCRLSPNAYFLRSWASTQNRRRRSLRRSRHISKKR</sequence>
<reference evidence="2" key="3">
    <citation type="submission" date="2025-09" db="UniProtKB">
        <authorList>
            <consortium name="Ensembl"/>
        </authorList>
    </citation>
    <scope>IDENTIFICATION</scope>
    <source>
        <strain evidence="2">Hd-rR</strain>
    </source>
</reference>
<protein>
    <submittedName>
        <fullName evidence="2">Ring finger protein 169</fullName>
    </submittedName>
</protein>
<organism evidence="2 3">
    <name type="scientific">Oryzias latipes</name>
    <name type="common">Japanese rice fish</name>
    <name type="synonym">Japanese killifish</name>
    <dbReference type="NCBI Taxonomy" id="8090"/>
    <lineage>
        <taxon>Eukaryota</taxon>
        <taxon>Metazoa</taxon>
        <taxon>Chordata</taxon>
        <taxon>Craniata</taxon>
        <taxon>Vertebrata</taxon>
        <taxon>Euteleostomi</taxon>
        <taxon>Actinopterygii</taxon>
        <taxon>Neopterygii</taxon>
        <taxon>Teleostei</taxon>
        <taxon>Neoteleostei</taxon>
        <taxon>Acanthomorphata</taxon>
        <taxon>Ovalentaria</taxon>
        <taxon>Atherinomorphae</taxon>
        <taxon>Beloniformes</taxon>
        <taxon>Adrianichthyidae</taxon>
        <taxon>Oryziinae</taxon>
        <taxon>Oryzias</taxon>
    </lineage>
</organism>
<dbReference type="Ensembl" id="ENSORLT00000039139.1">
    <property type="protein sequence ID" value="ENSORLP00000037629.1"/>
    <property type="gene ID" value="ENSORLG00000025986.1"/>
</dbReference>
<keyword evidence="3" id="KW-1185">Reference proteome</keyword>
<accession>A0A3B3I1K8</accession>
<feature type="region of interest" description="Disordered" evidence="1">
    <location>
        <begin position="507"/>
        <end position="538"/>
    </location>
</feature>
<feature type="compositionally biased region" description="Basic and acidic residues" evidence="1">
    <location>
        <begin position="120"/>
        <end position="132"/>
    </location>
</feature>
<name>A0A3B3I1K8_ORYLA</name>
<gene>
    <name evidence="2" type="primary">RNF169</name>
</gene>
<reference evidence="2" key="2">
    <citation type="submission" date="2025-08" db="UniProtKB">
        <authorList>
            <consortium name="Ensembl"/>
        </authorList>
    </citation>
    <scope>IDENTIFICATION</scope>
    <source>
        <strain evidence="2">Hd-rR</strain>
    </source>
</reference>
<feature type="compositionally biased region" description="Polar residues" evidence="1">
    <location>
        <begin position="220"/>
        <end position="232"/>
    </location>
</feature>
<feature type="region of interest" description="Disordered" evidence="1">
    <location>
        <begin position="86"/>
        <end position="132"/>
    </location>
</feature>
<dbReference type="Bgee" id="ENSORLG00000025986">
    <property type="expression patterns" value="Expressed in blastula and 14 other cell types or tissues"/>
</dbReference>
<dbReference type="Proteomes" id="UP000001038">
    <property type="component" value="Chromosome 13"/>
</dbReference>
<evidence type="ECO:0000313" key="2">
    <source>
        <dbReference type="Ensembl" id="ENSORLP00000037629.1"/>
    </source>
</evidence>
<reference evidence="2 3" key="1">
    <citation type="journal article" date="2007" name="Nature">
        <title>The medaka draft genome and insights into vertebrate genome evolution.</title>
        <authorList>
            <person name="Kasahara M."/>
            <person name="Naruse K."/>
            <person name="Sasaki S."/>
            <person name="Nakatani Y."/>
            <person name="Qu W."/>
            <person name="Ahsan B."/>
            <person name="Yamada T."/>
            <person name="Nagayasu Y."/>
            <person name="Doi K."/>
            <person name="Kasai Y."/>
            <person name="Jindo T."/>
            <person name="Kobayashi D."/>
            <person name="Shimada A."/>
            <person name="Toyoda A."/>
            <person name="Kuroki Y."/>
            <person name="Fujiyama A."/>
            <person name="Sasaki T."/>
            <person name="Shimizu A."/>
            <person name="Asakawa S."/>
            <person name="Shimizu N."/>
            <person name="Hashimoto S."/>
            <person name="Yang J."/>
            <person name="Lee Y."/>
            <person name="Matsushima K."/>
            <person name="Sugano S."/>
            <person name="Sakaizumi M."/>
            <person name="Narita T."/>
            <person name="Ohishi K."/>
            <person name="Haga S."/>
            <person name="Ohta F."/>
            <person name="Nomoto H."/>
            <person name="Nogata K."/>
            <person name="Morishita T."/>
            <person name="Endo T."/>
            <person name="Shin-I T."/>
            <person name="Takeda H."/>
            <person name="Morishita S."/>
            <person name="Kohara Y."/>
        </authorList>
    </citation>
    <scope>NUCLEOTIDE SEQUENCE [LARGE SCALE GENOMIC DNA]</scope>
    <source>
        <strain evidence="2 3">Hd-rR</strain>
    </source>
</reference>
<dbReference type="GO" id="GO:0006302">
    <property type="term" value="P:double-strand break repair"/>
    <property type="evidence" value="ECO:0000318"/>
    <property type="project" value="GO_Central"/>
</dbReference>
<dbReference type="GO" id="GO:0005634">
    <property type="term" value="C:nucleus"/>
    <property type="evidence" value="ECO:0000318"/>
    <property type="project" value="GO_Central"/>
</dbReference>
<dbReference type="GO" id="GO:0004842">
    <property type="term" value="F:ubiquitin-protein transferase activity"/>
    <property type="evidence" value="ECO:0000318"/>
    <property type="project" value="GO_Central"/>
</dbReference>
<feature type="region of interest" description="Disordered" evidence="1">
    <location>
        <begin position="220"/>
        <end position="247"/>
    </location>
</feature>
<feature type="compositionally biased region" description="Basic residues" evidence="1">
    <location>
        <begin position="521"/>
        <end position="530"/>
    </location>
</feature>
<dbReference type="GO" id="GO:0035861">
    <property type="term" value="C:site of double-strand break"/>
    <property type="evidence" value="ECO:0000318"/>
    <property type="project" value="GO_Central"/>
</dbReference>
<evidence type="ECO:0000313" key="3">
    <source>
        <dbReference type="Proteomes" id="UP000001038"/>
    </source>
</evidence>
<dbReference type="GeneTree" id="ENSGT00940000153680"/>
<dbReference type="FunCoup" id="A0A3B3I1K8">
    <property type="interactions" value="1040"/>
</dbReference>
<proteinExistence type="predicted"/>
<dbReference type="GO" id="GO:0031491">
    <property type="term" value="F:nucleosome binding"/>
    <property type="evidence" value="ECO:0000318"/>
    <property type="project" value="GO_Central"/>
</dbReference>
<dbReference type="InParanoid" id="A0A3B3I1K8"/>
<dbReference type="AlphaFoldDB" id="A0A3B3I1K8"/>
<feature type="region of interest" description="Disordered" evidence="1">
    <location>
        <begin position="393"/>
        <end position="423"/>
    </location>
</feature>